<gene>
    <name evidence="1" type="ORF">ZEAMMB73_Zm00001d025793</name>
</gene>
<proteinExistence type="predicted"/>
<organism evidence="1">
    <name type="scientific">Zea mays</name>
    <name type="common">Maize</name>
    <dbReference type="NCBI Taxonomy" id="4577"/>
    <lineage>
        <taxon>Eukaryota</taxon>
        <taxon>Viridiplantae</taxon>
        <taxon>Streptophyta</taxon>
        <taxon>Embryophyta</taxon>
        <taxon>Tracheophyta</taxon>
        <taxon>Spermatophyta</taxon>
        <taxon>Magnoliopsida</taxon>
        <taxon>Liliopsida</taxon>
        <taxon>Poales</taxon>
        <taxon>Poaceae</taxon>
        <taxon>PACMAD clade</taxon>
        <taxon>Panicoideae</taxon>
        <taxon>Andropogonodae</taxon>
        <taxon>Andropogoneae</taxon>
        <taxon>Tripsacinae</taxon>
        <taxon>Zea</taxon>
    </lineage>
</organism>
<dbReference type="AlphaFoldDB" id="A0A1D6J9L7"/>
<name>A0A1D6J9L7_MAIZE</name>
<protein>
    <submittedName>
        <fullName evidence="1">Gamma-tubulin complex component 2</fullName>
    </submittedName>
</protein>
<dbReference type="EMBL" id="CM000786">
    <property type="protein sequence ID" value="AQK44604.1"/>
    <property type="molecule type" value="Genomic_DNA"/>
</dbReference>
<sequence>MHCLTFEVNHTCWASSKLFIWSQVLEPNWHLMHDRLQTARSIDEVLHFFFSIWGVFCKKKTAMLTVRNALPFDVNTACRLSRSMISSSRSV</sequence>
<accession>A0A1D6J9L7</accession>
<evidence type="ECO:0000313" key="1">
    <source>
        <dbReference type="EMBL" id="AQK44604.1"/>
    </source>
</evidence>
<reference evidence="1" key="1">
    <citation type="submission" date="2015-12" db="EMBL/GenBank/DDBJ databases">
        <title>Update maize B73 reference genome by single molecule sequencing technologies.</title>
        <authorList>
            <consortium name="Maize Genome Sequencing Project"/>
            <person name="Ware D."/>
        </authorList>
    </citation>
    <scope>NUCLEOTIDE SEQUENCE</scope>
    <source>
        <tissue evidence="1">Seedling</tissue>
    </source>
</reference>